<accession>A0A2P6RIL9</accession>
<comment type="caution">
    <text evidence="1">The sequence shown here is derived from an EMBL/GenBank/DDBJ whole genome shotgun (WGS) entry which is preliminary data.</text>
</comment>
<proteinExistence type="predicted"/>
<name>A0A2P6RIL9_ROSCH</name>
<dbReference type="Proteomes" id="UP000238479">
    <property type="component" value="Chromosome 2"/>
</dbReference>
<evidence type="ECO:0000313" key="2">
    <source>
        <dbReference type="Proteomes" id="UP000238479"/>
    </source>
</evidence>
<dbReference type="Gramene" id="PRQ46267">
    <property type="protein sequence ID" value="PRQ46267"/>
    <property type="gene ID" value="RchiOBHm_Chr2g0087221"/>
</dbReference>
<sequence>MAESPTPAKVELIATKTVQEQLTEGELLVPQKYILKDGVPLPNASVELMDVPVIDLGLLTPSSISVEELDKFGSALSRGCCFYV</sequence>
<organism evidence="1 2">
    <name type="scientific">Rosa chinensis</name>
    <name type="common">China rose</name>
    <dbReference type="NCBI Taxonomy" id="74649"/>
    <lineage>
        <taxon>Eukaryota</taxon>
        <taxon>Viridiplantae</taxon>
        <taxon>Streptophyta</taxon>
        <taxon>Embryophyta</taxon>
        <taxon>Tracheophyta</taxon>
        <taxon>Spermatophyta</taxon>
        <taxon>Magnoliopsida</taxon>
        <taxon>eudicotyledons</taxon>
        <taxon>Gunneridae</taxon>
        <taxon>Pentapetalae</taxon>
        <taxon>rosids</taxon>
        <taxon>fabids</taxon>
        <taxon>Rosales</taxon>
        <taxon>Rosaceae</taxon>
        <taxon>Rosoideae</taxon>
        <taxon>Rosoideae incertae sedis</taxon>
        <taxon>Rosa</taxon>
    </lineage>
</organism>
<evidence type="ECO:0000313" key="1">
    <source>
        <dbReference type="EMBL" id="PRQ46267.1"/>
    </source>
</evidence>
<gene>
    <name evidence="1" type="ORF">RchiOBHm_Chr2g0087221</name>
</gene>
<keyword evidence="2" id="KW-1185">Reference proteome</keyword>
<protein>
    <submittedName>
        <fullName evidence="1">Uncharacterized protein</fullName>
    </submittedName>
</protein>
<dbReference type="AlphaFoldDB" id="A0A2P6RIL9"/>
<dbReference type="EMBL" id="PDCK01000040">
    <property type="protein sequence ID" value="PRQ46267.1"/>
    <property type="molecule type" value="Genomic_DNA"/>
</dbReference>
<reference evidence="1 2" key="1">
    <citation type="journal article" date="2018" name="Nat. Genet.">
        <title>The Rosa genome provides new insights in the design of modern roses.</title>
        <authorList>
            <person name="Bendahmane M."/>
        </authorList>
    </citation>
    <scope>NUCLEOTIDE SEQUENCE [LARGE SCALE GENOMIC DNA]</scope>
    <source>
        <strain evidence="2">cv. Old Blush</strain>
    </source>
</reference>